<organism evidence="2">
    <name type="scientific">Kokeshia sp. NKU02</name>
    <dbReference type="NCBI Taxonomy" id="1124182"/>
    <lineage>
        <taxon>Eukaryota</taxon>
        <taxon>Metazoa</taxon>
        <taxon>Ecdysozoa</taxon>
        <taxon>Arthropoda</taxon>
        <taxon>Hexapoda</taxon>
        <taxon>Insecta</taxon>
        <taxon>Pterygota</taxon>
        <taxon>Neoptera</taxon>
        <taxon>Paraneoptera</taxon>
        <taxon>Hemiptera</taxon>
        <taxon>Heteroptera</taxon>
        <taxon>Schizopteridae</taxon>
        <taxon>Kokeshia</taxon>
    </lineage>
</organism>
<geneLocation type="mitochondrion" evidence="2"/>
<proteinExistence type="predicted"/>
<feature type="transmembrane region" description="Helical" evidence="1">
    <location>
        <begin position="125"/>
        <end position="149"/>
    </location>
</feature>
<evidence type="ECO:0000256" key="1">
    <source>
        <dbReference type="SAM" id="Phobius"/>
    </source>
</evidence>
<gene>
    <name evidence="2" type="primary">ND6</name>
</gene>
<accession>A0A109NGR5</accession>
<keyword evidence="2" id="KW-0496">Mitochondrion</keyword>
<protein>
    <submittedName>
        <fullName evidence="2">NADH dehydrogenase subunit 6</fullName>
    </submittedName>
</protein>
<keyword evidence="1" id="KW-0472">Membrane</keyword>
<name>A0A109NGR5_9HEMI</name>
<dbReference type="EMBL" id="JN989542">
    <property type="protein sequence ID" value="AEV56619.1"/>
    <property type="molecule type" value="Genomic_DNA"/>
</dbReference>
<keyword evidence="1" id="KW-0812">Transmembrane</keyword>
<feature type="transmembrane region" description="Helical" evidence="1">
    <location>
        <begin position="42"/>
        <end position="67"/>
    </location>
</feature>
<evidence type="ECO:0000313" key="2">
    <source>
        <dbReference type="EMBL" id="AEV56619.1"/>
    </source>
</evidence>
<dbReference type="AlphaFoldDB" id="A0A109NGR5"/>
<keyword evidence="1" id="KW-1133">Transmembrane helix</keyword>
<feature type="transmembrane region" description="Helical" evidence="1">
    <location>
        <begin position="79"/>
        <end position="97"/>
    </location>
</feature>
<sequence>MILMMMTMSMLFMSVNHPLSMSFILIIQMLLAVMITGMIMKSFWYAYIAFMMILGGVLILFIYMASVASNEKVILMKNYLLFMLPNMLMITPYKILIEFKHNNMYKINQCEQMISLSKMFTPPTMMLTILMILMLLLTMLSVSYMINVFEGPMQMKK</sequence>
<reference evidence="2" key="1">
    <citation type="journal article" date="2015" name="Cladistics">
        <title>Phylogenetic divergences of the true bugs (Insecta: Hemiptera: Heteroptera), with emphasis on the aquatic lineages: the last piece of the aquatic insect jigsaw originated in the Late Permian/Early Triassic.</title>
        <authorList>
            <person name="Wang Y.-H."/>
            <person name="Cui Y."/>
            <person name="Redei D."/>
            <person name="Banar P."/>
            <person name="Xie Q."/>
            <person name="Stys P."/>
            <person name="Damgaard J."/>
            <person name="Chen P.-P."/>
            <person name="Yi W.-B."/>
            <person name="Wang Y."/>
            <person name="Dang K."/>
            <person name="Li C.-R."/>
            <person name="Bu W.-J."/>
        </authorList>
    </citation>
    <scope>NUCLEOTIDE SEQUENCE</scope>
</reference>